<organism evidence="8 9">
    <name type="scientific">Mycobacterium ulcerans subsp. shinshuense</name>
    <dbReference type="NCBI Taxonomy" id="1124626"/>
    <lineage>
        <taxon>Bacteria</taxon>
        <taxon>Bacillati</taxon>
        <taxon>Actinomycetota</taxon>
        <taxon>Actinomycetes</taxon>
        <taxon>Mycobacteriales</taxon>
        <taxon>Mycobacteriaceae</taxon>
        <taxon>Mycobacterium</taxon>
        <taxon>Mycobacterium ulcerans group</taxon>
    </lineage>
</organism>
<dbReference type="AlphaFoldDB" id="A0A1B4Y9M8"/>
<reference evidence="8 9" key="1">
    <citation type="submission" date="2016-08" db="EMBL/GenBank/DDBJ databases">
        <title>Complete genome sequence of Mycobacterium shinshuense, a subspecies of M. ulcerans.</title>
        <authorList>
            <person name="Yoshida M."/>
            <person name="Ogura Y."/>
            <person name="Hayashi T."/>
            <person name="Hoshino Y."/>
        </authorList>
    </citation>
    <scope>NUCLEOTIDE SEQUENCE [LARGE SCALE GENOMIC DNA]</scope>
    <source>
        <strain evidence="9">ATCC 33728</strain>
    </source>
</reference>
<dbReference type="GO" id="GO:0008168">
    <property type="term" value="F:methyltransferase activity"/>
    <property type="evidence" value="ECO:0007669"/>
    <property type="project" value="UniProtKB-UniRule"/>
</dbReference>
<dbReference type="PANTHER" id="PTHR43619:SF2">
    <property type="entry name" value="S-ADENOSYL-L-METHIONINE-DEPENDENT METHYLTRANSFERASES SUPERFAMILY PROTEIN"/>
    <property type="match status" value="1"/>
</dbReference>
<keyword evidence="4 8" id="KW-0808">Transferase</keyword>
<evidence type="ECO:0000256" key="7">
    <source>
        <dbReference type="SAM" id="MobiDB-lite"/>
    </source>
</evidence>
<evidence type="ECO:0000313" key="8">
    <source>
        <dbReference type="EMBL" id="BAV43769.1"/>
    </source>
</evidence>
<dbReference type="EMBL" id="AP017624">
    <property type="protein sequence ID" value="BAV43769.1"/>
    <property type="molecule type" value="Genomic_DNA"/>
</dbReference>
<dbReference type="InterPro" id="IPR029063">
    <property type="entry name" value="SAM-dependent_MTases_sf"/>
</dbReference>
<keyword evidence="3 6" id="KW-0489">Methyltransferase</keyword>
<evidence type="ECO:0000256" key="1">
    <source>
        <dbReference type="ARBA" id="ARBA00003907"/>
    </source>
</evidence>
<dbReference type="RefSeq" id="WP_020785583.1">
    <property type="nucleotide sequence ID" value="NZ_AP017624.1"/>
</dbReference>
<evidence type="ECO:0000256" key="6">
    <source>
        <dbReference type="RuleBase" id="RU362030"/>
    </source>
</evidence>
<dbReference type="NCBIfam" id="TIGR00027">
    <property type="entry name" value="mthyl_TIGR00027"/>
    <property type="match status" value="1"/>
</dbReference>
<dbReference type="FunFam" id="3.40.50.150:FF:000152">
    <property type="entry name" value="S-adenosyl-L-methionine-dependent methyltransferase"/>
    <property type="match status" value="1"/>
</dbReference>
<sequence>MPRTDNDSWTITESVGATALGVAAARAAETESENPLIEDPFARVFVDAAGDGMWSMFANPALLAGAPEIESQVGARVRQMIDFMATRTAFFDEFFLGAADAGVRQVVILASGLDSRAWRLPWPDGTVVYELDQPRVLEFKSATLRQHGARPTAQLMNIPIDLRQDWPAALLDSGFDASKPTAWSAEGLVRYLPARAQDLLFERIDTLSPAGSWLATNVPQEGFLDPDLVRRQHEEMQRMRAAAGRLVEIQMPAVEDLWYAEERTPVADWLGEHGWRASATTSAELLTRYGRPVPDDAEGPVPPTLFVSAHRPAA</sequence>
<evidence type="ECO:0000256" key="5">
    <source>
        <dbReference type="ARBA" id="ARBA00022691"/>
    </source>
</evidence>
<name>A0A1B4Y9M8_MYCUL</name>
<feature type="region of interest" description="Disordered" evidence="7">
    <location>
        <begin position="291"/>
        <end position="314"/>
    </location>
</feature>
<dbReference type="GO" id="GO:0032259">
    <property type="term" value="P:methylation"/>
    <property type="evidence" value="ECO:0007669"/>
    <property type="project" value="UniProtKB-KW"/>
</dbReference>
<protein>
    <recommendedName>
        <fullName evidence="6">S-adenosyl-L-methionine-dependent methyltransferase</fullName>
        <ecNumber evidence="6">2.1.1.-</ecNumber>
    </recommendedName>
</protein>
<gene>
    <name evidence="8" type="ORF">SHTP_4923</name>
</gene>
<comment type="function">
    <text evidence="1 6">Exhibits S-adenosyl-L-methionine-dependent methyltransferase activity.</text>
</comment>
<evidence type="ECO:0000256" key="2">
    <source>
        <dbReference type="ARBA" id="ARBA00008138"/>
    </source>
</evidence>
<dbReference type="InterPro" id="IPR007213">
    <property type="entry name" value="Ppm1/Ppm2/Tcmp"/>
</dbReference>
<keyword evidence="5 6" id="KW-0949">S-adenosyl-L-methionine</keyword>
<dbReference type="EC" id="2.1.1.-" evidence="6"/>
<evidence type="ECO:0000256" key="3">
    <source>
        <dbReference type="ARBA" id="ARBA00022603"/>
    </source>
</evidence>
<dbReference type="PANTHER" id="PTHR43619">
    <property type="entry name" value="S-ADENOSYL-L-METHIONINE-DEPENDENT METHYLTRANSFERASE YKTD-RELATED"/>
    <property type="match status" value="1"/>
</dbReference>
<evidence type="ECO:0000256" key="4">
    <source>
        <dbReference type="ARBA" id="ARBA00022679"/>
    </source>
</evidence>
<dbReference type="GeneID" id="93439474"/>
<dbReference type="SUPFAM" id="SSF53335">
    <property type="entry name" value="S-adenosyl-L-methionine-dependent methyltransferases"/>
    <property type="match status" value="1"/>
</dbReference>
<evidence type="ECO:0000313" key="9">
    <source>
        <dbReference type="Proteomes" id="UP000218067"/>
    </source>
</evidence>
<dbReference type="Proteomes" id="UP000218067">
    <property type="component" value="Chromosome"/>
</dbReference>
<comment type="similarity">
    <text evidence="2 6">Belongs to the UPF0677 family.</text>
</comment>
<proteinExistence type="inferred from homology"/>
<dbReference type="Pfam" id="PF04072">
    <property type="entry name" value="LCM"/>
    <property type="match status" value="1"/>
</dbReference>
<dbReference type="InterPro" id="IPR011610">
    <property type="entry name" value="SAM_mthyl_Trfase_ML2640-like"/>
</dbReference>
<accession>A0A1B4Y9M8</accession>
<dbReference type="Gene3D" id="3.40.50.150">
    <property type="entry name" value="Vaccinia Virus protein VP39"/>
    <property type="match status" value="1"/>
</dbReference>